<keyword evidence="3" id="KW-1185">Reference proteome</keyword>
<reference evidence="2 3" key="1">
    <citation type="submission" date="2016-08" db="EMBL/GenBank/DDBJ databases">
        <authorList>
            <consortium name="Lentinula edodes genome sequencing consortium"/>
            <person name="Sakamoto Y."/>
            <person name="Nakade K."/>
            <person name="Sato S."/>
            <person name="Yoshida Y."/>
            <person name="Miyazaki K."/>
            <person name="Natsume S."/>
            <person name="Konno N."/>
        </authorList>
    </citation>
    <scope>NUCLEOTIDE SEQUENCE [LARGE SCALE GENOMIC DNA]</scope>
    <source>
        <strain evidence="2 3">NBRC 111202</strain>
    </source>
</reference>
<dbReference type="Proteomes" id="UP000188533">
    <property type="component" value="Unassembled WGS sequence"/>
</dbReference>
<accession>A0A1Q3EJL1</accession>
<organism evidence="2 3">
    <name type="scientific">Lentinula edodes</name>
    <name type="common">Shiitake mushroom</name>
    <name type="synonym">Lentinus edodes</name>
    <dbReference type="NCBI Taxonomy" id="5353"/>
    <lineage>
        <taxon>Eukaryota</taxon>
        <taxon>Fungi</taxon>
        <taxon>Dikarya</taxon>
        <taxon>Basidiomycota</taxon>
        <taxon>Agaricomycotina</taxon>
        <taxon>Agaricomycetes</taxon>
        <taxon>Agaricomycetidae</taxon>
        <taxon>Agaricales</taxon>
        <taxon>Marasmiineae</taxon>
        <taxon>Omphalotaceae</taxon>
        <taxon>Lentinula</taxon>
    </lineage>
</organism>
<reference evidence="2 3" key="2">
    <citation type="submission" date="2017-02" db="EMBL/GenBank/DDBJ databases">
        <title>A genome survey and senescence transcriptome analysis in Lentinula edodes.</title>
        <authorList>
            <person name="Sakamoto Y."/>
            <person name="Nakade K."/>
            <person name="Sato S."/>
            <person name="Yoshida Y."/>
            <person name="Miyazaki K."/>
            <person name="Natsume S."/>
            <person name="Konno N."/>
        </authorList>
    </citation>
    <scope>NUCLEOTIDE SEQUENCE [LARGE SCALE GENOMIC DNA]</scope>
    <source>
        <strain evidence="2 3">NBRC 111202</strain>
    </source>
</reference>
<protein>
    <submittedName>
        <fullName evidence="2">Protein</fullName>
    </submittedName>
</protein>
<proteinExistence type="predicted"/>
<comment type="caution">
    <text evidence="2">The sequence shown here is derived from an EMBL/GenBank/DDBJ whole genome shotgun (WGS) entry which is preliminary data.</text>
</comment>
<evidence type="ECO:0000313" key="3">
    <source>
        <dbReference type="Proteomes" id="UP000188533"/>
    </source>
</evidence>
<feature type="region of interest" description="Disordered" evidence="1">
    <location>
        <begin position="101"/>
        <end position="196"/>
    </location>
</feature>
<name>A0A1Q3EJL1_LENED</name>
<dbReference type="AlphaFoldDB" id="A0A1Q3EJL1"/>
<dbReference type="EMBL" id="BDGU01000427">
    <property type="protein sequence ID" value="GAW07392.1"/>
    <property type="molecule type" value="Genomic_DNA"/>
</dbReference>
<evidence type="ECO:0000256" key="1">
    <source>
        <dbReference type="SAM" id="MobiDB-lite"/>
    </source>
</evidence>
<sequence>MHTNNRNDDEIHHNAEGCEWVCGPHNTWLPKYAQTNNLPYPSRRSNFSPVPPHAQLDIQPYQQATQTLGVGPSIINPASVLLPADDEDDFPPPSKILSEIARPATKVGGAHHSVSKGKGKAKATPDVDDDDTTSQKRKRGSQKGRVEDEWDSSEVMNNTAVTPLVPGDREYREEELSSSQVGAAVSPVTRSEPENV</sequence>
<evidence type="ECO:0000313" key="2">
    <source>
        <dbReference type="EMBL" id="GAW07392.1"/>
    </source>
</evidence>
<gene>
    <name evidence="2" type="ORF">LENED_009381</name>
</gene>